<evidence type="ECO:0000256" key="1">
    <source>
        <dbReference type="ARBA" id="ARBA00022737"/>
    </source>
</evidence>
<dbReference type="Proteomes" id="UP000298030">
    <property type="component" value="Unassembled WGS sequence"/>
</dbReference>
<dbReference type="PANTHER" id="PTHR10039">
    <property type="entry name" value="AMELOGENIN"/>
    <property type="match status" value="1"/>
</dbReference>
<dbReference type="InterPro" id="IPR027417">
    <property type="entry name" value="P-loop_NTPase"/>
</dbReference>
<comment type="caution">
    <text evidence="4">The sequence shown here is derived from an EMBL/GenBank/DDBJ whole genome shotgun (WGS) entry which is preliminary data.</text>
</comment>
<name>A0A4Y7U351_COPMI</name>
<dbReference type="EMBL" id="QPFP01000001">
    <property type="protein sequence ID" value="TEB40222.1"/>
    <property type="molecule type" value="Genomic_DNA"/>
</dbReference>
<dbReference type="Gene3D" id="3.40.50.300">
    <property type="entry name" value="P-loop containing nucleotide triphosphate hydrolases"/>
    <property type="match status" value="1"/>
</dbReference>
<feature type="domain" description="Nephrocystin 3-like N-terminal" evidence="3">
    <location>
        <begin position="108"/>
        <end position="279"/>
    </location>
</feature>
<dbReference type="AlphaFoldDB" id="A0A4Y7U351"/>
<evidence type="ECO:0000259" key="3">
    <source>
        <dbReference type="Pfam" id="PF24883"/>
    </source>
</evidence>
<dbReference type="PANTHER" id="PTHR10039:SF14">
    <property type="entry name" value="NACHT DOMAIN-CONTAINING PROTEIN"/>
    <property type="match status" value="1"/>
</dbReference>
<evidence type="ECO:0000313" key="4">
    <source>
        <dbReference type="EMBL" id="TEB40222.1"/>
    </source>
</evidence>
<dbReference type="OrthoDB" id="626167at2759"/>
<proteinExistence type="predicted"/>
<keyword evidence="1" id="KW-0677">Repeat</keyword>
<reference evidence="4 5" key="1">
    <citation type="journal article" date="2019" name="Nat. Ecol. Evol.">
        <title>Megaphylogeny resolves global patterns of mushroom evolution.</title>
        <authorList>
            <person name="Varga T."/>
            <person name="Krizsan K."/>
            <person name="Foldi C."/>
            <person name="Dima B."/>
            <person name="Sanchez-Garcia M."/>
            <person name="Sanchez-Ramirez S."/>
            <person name="Szollosi G.J."/>
            <person name="Szarkandi J.G."/>
            <person name="Papp V."/>
            <person name="Albert L."/>
            <person name="Andreopoulos W."/>
            <person name="Angelini C."/>
            <person name="Antonin V."/>
            <person name="Barry K.W."/>
            <person name="Bougher N.L."/>
            <person name="Buchanan P."/>
            <person name="Buyck B."/>
            <person name="Bense V."/>
            <person name="Catcheside P."/>
            <person name="Chovatia M."/>
            <person name="Cooper J."/>
            <person name="Damon W."/>
            <person name="Desjardin D."/>
            <person name="Finy P."/>
            <person name="Geml J."/>
            <person name="Haridas S."/>
            <person name="Hughes K."/>
            <person name="Justo A."/>
            <person name="Karasinski D."/>
            <person name="Kautmanova I."/>
            <person name="Kiss B."/>
            <person name="Kocsube S."/>
            <person name="Kotiranta H."/>
            <person name="LaButti K.M."/>
            <person name="Lechner B.E."/>
            <person name="Liimatainen K."/>
            <person name="Lipzen A."/>
            <person name="Lukacs Z."/>
            <person name="Mihaltcheva S."/>
            <person name="Morgado L.N."/>
            <person name="Niskanen T."/>
            <person name="Noordeloos M.E."/>
            <person name="Ohm R.A."/>
            <person name="Ortiz-Santana B."/>
            <person name="Ovrebo C."/>
            <person name="Racz N."/>
            <person name="Riley R."/>
            <person name="Savchenko A."/>
            <person name="Shiryaev A."/>
            <person name="Soop K."/>
            <person name="Spirin V."/>
            <person name="Szebenyi C."/>
            <person name="Tomsovsky M."/>
            <person name="Tulloss R.E."/>
            <person name="Uehling J."/>
            <person name="Grigoriev I.V."/>
            <person name="Vagvolgyi C."/>
            <person name="Papp T."/>
            <person name="Martin F.M."/>
            <person name="Miettinen O."/>
            <person name="Hibbett D.S."/>
            <person name="Nagy L.G."/>
        </authorList>
    </citation>
    <scope>NUCLEOTIDE SEQUENCE [LARGE SCALE GENOMIC DNA]</scope>
    <source>
        <strain evidence="4 5">FP101781</strain>
    </source>
</reference>
<dbReference type="SUPFAM" id="SSF52540">
    <property type="entry name" value="P-loop containing nucleoside triphosphate hydrolases"/>
    <property type="match status" value="1"/>
</dbReference>
<keyword evidence="5" id="KW-1185">Reference proteome</keyword>
<feature type="region of interest" description="Disordered" evidence="2">
    <location>
        <begin position="1"/>
        <end position="59"/>
    </location>
</feature>
<organism evidence="4 5">
    <name type="scientific">Coprinellus micaceus</name>
    <name type="common">Glistening ink-cap mushroom</name>
    <name type="synonym">Coprinus micaceus</name>
    <dbReference type="NCBI Taxonomy" id="71717"/>
    <lineage>
        <taxon>Eukaryota</taxon>
        <taxon>Fungi</taxon>
        <taxon>Dikarya</taxon>
        <taxon>Basidiomycota</taxon>
        <taxon>Agaricomycotina</taxon>
        <taxon>Agaricomycetes</taxon>
        <taxon>Agaricomycetidae</taxon>
        <taxon>Agaricales</taxon>
        <taxon>Agaricineae</taxon>
        <taxon>Psathyrellaceae</taxon>
        <taxon>Coprinellus</taxon>
    </lineage>
</organism>
<evidence type="ECO:0000256" key="2">
    <source>
        <dbReference type="SAM" id="MobiDB-lite"/>
    </source>
</evidence>
<feature type="compositionally biased region" description="Polar residues" evidence="2">
    <location>
        <begin position="10"/>
        <end position="22"/>
    </location>
</feature>
<dbReference type="STRING" id="71717.A0A4Y7U351"/>
<sequence>MEPPEDDQRVTGTGNTYNTIVDNSKHDSSKHHLGDNHYITNHHYPSKESSASPKRPQNRLQNHVSRGALHNSAERGPHAPKCFPETRVAVQQEIISWMKHGDRTQPEAKTTQQILWLSGPAGSGKTAIMGTIADECHKEGSLAAGFFFSSFGGSPDRCSKRLFITTLVYQLTQHEVIQGYSDEVSAALDRDPLIFTKDLQAQVDALILIPFRNVASRSDRRAWPQLFLVDGLDECKGDGGSMQGASGDSKGEVHREILSILLRVSNDPTFPFRIIVASRPERAIEGYFSLLPLGATKKVFLDSKYSPEADMELYARAMLNHIGMECGLVEGWYSNAGQALGIEDVPFYWAKEASEQFVYVATVIRYVKSGLGTPHDRLERVLNWRQSKSSNPFAALDAIYTGILQTSPEPILAVKWINTVLTYDNHEEIPWYLSALLETSPGQTGYLLGPLSSLIRTVREDGEPDFHSYHKSLSDFLEDPQRSGELYVPDDQANIFQSGRVFPPSYNHHHDSNDINWWLGLHKLEDDAPAGVLEAFGQAHGKCRWFACRPACRVWRKGILRFAKANRWRVPTMLETLQDRFKPIPLVYEDPQKIALREILGPPEVTSEWREHRLSQLE</sequence>
<dbReference type="InterPro" id="IPR056884">
    <property type="entry name" value="NPHP3-like_N"/>
</dbReference>
<feature type="compositionally biased region" description="Basic and acidic residues" evidence="2">
    <location>
        <begin position="23"/>
        <end position="35"/>
    </location>
</feature>
<gene>
    <name evidence="4" type="ORF">FA13DRAFT_1704273</name>
</gene>
<protein>
    <recommendedName>
        <fullName evidence="3">Nephrocystin 3-like N-terminal domain-containing protein</fullName>
    </recommendedName>
</protein>
<accession>A0A4Y7U351</accession>
<dbReference type="Pfam" id="PF24883">
    <property type="entry name" value="NPHP3_N"/>
    <property type="match status" value="1"/>
</dbReference>
<evidence type="ECO:0000313" key="5">
    <source>
        <dbReference type="Proteomes" id="UP000298030"/>
    </source>
</evidence>